<dbReference type="PROSITE" id="PS50902">
    <property type="entry name" value="FLAVODOXIN_LIKE"/>
    <property type="match status" value="1"/>
</dbReference>
<dbReference type="CDD" id="cd01335">
    <property type="entry name" value="Radical_SAM"/>
    <property type="match status" value="1"/>
</dbReference>
<dbReference type="SUPFAM" id="SSF52218">
    <property type="entry name" value="Flavoproteins"/>
    <property type="match status" value="1"/>
</dbReference>
<comment type="catalytic activity">
    <reaction evidence="14">
        <text>N(1)-methylguanosine(37) in tRNA(Phe) + pyruvate + S-adenosyl-L-methionine = 4-demethylwyosine(37) in tRNA(Phe) + 5'-deoxyadenosine + L-methionine + CO2 + H2O</text>
        <dbReference type="Rhea" id="RHEA:36347"/>
        <dbReference type="Rhea" id="RHEA-COMP:10164"/>
        <dbReference type="Rhea" id="RHEA-COMP:10165"/>
        <dbReference type="ChEBI" id="CHEBI:15361"/>
        <dbReference type="ChEBI" id="CHEBI:15377"/>
        <dbReference type="ChEBI" id="CHEBI:16526"/>
        <dbReference type="ChEBI" id="CHEBI:17319"/>
        <dbReference type="ChEBI" id="CHEBI:57844"/>
        <dbReference type="ChEBI" id="CHEBI:59789"/>
        <dbReference type="ChEBI" id="CHEBI:64315"/>
        <dbReference type="ChEBI" id="CHEBI:73542"/>
        <dbReference type="EC" id="4.1.3.44"/>
    </reaction>
</comment>
<protein>
    <recommendedName>
        <fullName evidence="4">tRNA 4-demethylwyosine synthase (AdoMet-dependent)</fullName>
        <ecNumber evidence="4">4.1.3.44</ecNumber>
    </recommendedName>
</protein>
<evidence type="ECO:0000256" key="15">
    <source>
        <dbReference type="SAM" id="SignalP"/>
    </source>
</evidence>
<dbReference type="InterPro" id="IPR013917">
    <property type="entry name" value="tRNA_wybutosine-synth"/>
</dbReference>
<evidence type="ECO:0000256" key="8">
    <source>
        <dbReference type="ARBA" id="ARBA00022723"/>
    </source>
</evidence>
<evidence type="ECO:0000256" key="14">
    <source>
        <dbReference type="ARBA" id="ARBA00049466"/>
    </source>
</evidence>
<evidence type="ECO:0000313" key="18">
    <source>
        <dbReference type="EMBL" id="RQM09176.1"/>
    </source>
</evidence>
<dbReference type="Pfam" id="PF08608">
    <property type="entry name" value="Wyosine_form"/>
    <property type="match status" value="1"/>
</dbReference>
<dbReference type="GO" id="GO:0010181">
    <property type="term" value="F:FMN binding"/>
    <property type="evidence" value="ECO:0007669"/>
    <property type="project" value="InterPro"/>
</dbReference>
<sequence>MMSPSTSTGVSLLLVAVSVLFYLSTRNRTLPDYAPATLHKVKKSHHKQQKNDKLSEPKPMTVRILYGTQTGTSKKMAEKLEKTLFALNIAGFHFQTSVVSMKDYDQDNLEQEDIVVAILSTWTHGKPPKDAQMFCNWITDMTQDFLVSKTWLIDVPHAVFGLGNAEYDEDYGTAAKNLDRDLAELGSPSLVALGLGDDNVDQFKQFDVWMDNLVAAMCKYSSEKVAAALNKSGSPVKVGKAGKKEWLSQNEFRRQKRSEKAKAAAANGESIELNEEDLMNEEFLVDEFSDDEEQNQQNTNDDSGMVDVEDIGKSMKESEAASKSREMVTPMQRKALTKEGYKIIGTHSAVKLCRWTKHQLRGRGGCYKHAFYGITSYQCMETTPSLACANKCVFCWRHHKNPVGRVWRWKTDDAETLVKGSIERHQGMIKELKGLPGLIPARWEEAFTVRHCALSLVGEAIMYPQINEFCKQLHDRHISSFLVTNAQFPDKIAALDPITQLYVSVDAGTKESLRAVDRPLFKDFWERFLACLEELKHKGQRTVYRLTLVKSYNMEELDNYAELINIGQPDFIEVKAVTYCGKSDGSDLTMKNVPWHEEVRGFCSALCDRVSGDYALASEHAHSNCVLIAKKKFCRDGVWHTWIDYTRFHELVAKFYKDGALFTADDYTAPTPHWALYDSKEQGFDPVETRFRRTKDGKVTEFAYQSTESGLSFCYDYKEGRKDEVASSTPSSGVAHRNVDKMCLSAMFSHLVELAAPHSTQVEG</sequence>
<feature type="chain" id="PRO_5018551928" description="tRNA 4-demethylwyosine synthase (AdoMet-dependent)" evidence="15">
    <location>
        <begin position="28"/>
        <end position="764"/>
    </location>
</feature>
<evidence type="ECO:0000256" key="10">
    <source>
        <dbReference type="ARBA" id="ARBA00023004"/>
    </source>
</evidence>
<dbReference type="Gene3D" id="3.40.50.360">
    <property type="match status" value="1"/>
</dbReference>
<dbReference type="AlphaFoldDB" id="A0A3R7XN35"/>
<gene>
    <name evidence="18" type="ORF">DD237_000360</name>
</gene>
<organism evidence="18 19">
    <name type="scientific">Peronospora effusa</name>
    <dbReference type="NCBI Taxonomy" id="542832"/>
    <lineage>
        <taxon>Eukaryota</taxon>
        <taxon>Sar</taxon>
        <taxon>Stramenopiles</taxon>
        <taxon>Oomycota</taxon>
        <taxon>Peronosporomycetes</taxon>
        <taxon>Peronosporales</taxon>
        <taxon>Peronosporaceae</taxon>
        <taxon>Peronospora</taxon>
    </lineage>
</organism>
<evidence type="ECO:0000256" key="13">
    <source>
        <dbReference type="ARBA" id="ARBA00025368"/>
    </source>
</evidence>
<dbReference type="Pfam" id="PF00258">
    <property type="entry name" value="Flavodoxin_1"/>
    <property type="match status" value="1"/>
</dbReference>
<keyword evidence="10" id="KW-0408">Iron</keyword>
<keyword evidence="15" id="KW-0732">Signal</keyword>
<keyword evidence="11" id="KW-0411">Iron-sulfur</keyword>
<evidence type="ECO:0000256" key="2">
    <source>
        <dbReference type="ARBA" id="ARBA00004797"/>
    </source>
</evidence>
<feature type="signal peptide" evidence="15">
    <location>
        <begin position="1"/>
        <end position="27"/>
    </location>
</feature>
<dbReference type="SFLD" id="SFLDS00029">
    <property type="entry name" value="Radical_SAM"/>
    <property type="match status" value="1"/>
</dbReference>
<keyword evidence="5" id="KW-0004">4Fe-4S</keyword>
<dbReference type="Proteomes" id="UP000286097">
    <property type="component" value="Unassembled WGS sequence"/>
</dbReference>
<dbReference type="GO" id="GO:0051539">
    <property type="term" value="F:4 iron, 4 sulfur cluster binding"/>
    <property type="evidence" value="ECO:0007669"/>
    <property type="project" value="UniProtKB-KW"/>
</dbReference>
<comment type="function">
    <text evidence="13">Probable component of the wybutosine biosynthesis pathway. Wybutosine is a hyper modified guanosine with a tricyclic base found at the 3'-position adjacent to the anticodon of eukaryotic phenylalanine tRNA. Catalyzes the condensation of N-methylguanine with 2 carbon atoms from pyruvate to form the tricyclic 4-demethylwyosine, an intermediate in wybutosine biosynthesis.</text>
</comment>
<evidence type="ECO:0000256" key="12">
    <source>
        <dbReference type="ARBA" id="ARBA00023239"/>
    </source>
</evidence>
<comment type="cofactor">
    <cofactor evidence="1">
        <name>[4Fe-4S] cluster</name>
        <dbReference type="ChEBI" id="CHEBI:49883"/>
    </cofactor>
</comment>
<dbReference type="GO" id="GO:0031591">
    <property type="term" value="P:wybutosine biosynthetic process"/>
    <property type="evidence" value="ECO:0007669"/>
    <property type="project" value="TreeGrafter"/>
</dbReference>
<dbReference type="InterPro" id="IPR058240">
    <property type="entry name" value="rSAM_sf"/>
</dbReference>
<dbReference type="GO" id="GO:0102521">
    <property type="term" value="F:tRNA-4-demethylwyosine synthase activity"/>
    <property type="evidence" value="ECO:0007669"/>
    <property type="project" value="UniProtKB-EC"/>
</dbReference>
<evidence type="ECO:0000256" key="5">
    <source>
        <dbReference type="ARBA" id="ARBA00022485"/>
    </source>
</evidence>
<dbReference type="Gene3D" id="3.20.20.70">
    <property type="entry name" value="Aldolase class I"/>
    <property type="match status" value="1"/>
</dbReference>
<evidence type="ECO:0000259" key="16">
    <source>
        <dbReference type="PROSITE" id="PS50902"/>
    </source>
</evidence>
<evidence type="ECO:0000256" key="9">
    <source>
        <dbReference type="ARBA" id="ARBA00022741"/>
    </source>
</evidence>
<dbReference type="Pfam" id="PF04055">
    <property type="entry name" value="Radical_SAM"/>
    <property type="match status" value="1"/>
</dbReference>
<dbReference type="PANTHER" id="PTHR13930:SF0">
    <property type="entry name" value="S-ADENOSYL-L-METHIONINE-DEPENDENT TRNA 4-DEMETHYLWYOSINE SYNTHASE TYW1-RELATED"/>
    <property type="match status" value="1"/>
</dbReference>
<keyword evidence="9" id="KW-0547">Nucleotide-binding</keyword>
<dbReference type="EMBL" id="QKXF01000762">
    <property type="protein sequence ID" value="RQM09176.1"/>
    <property type="molecule type" value="Genomic_DNA"/>
</dbReference>
<name>A0A3R7XN35_9STRA</name>
<evidence type="ECO:0000256" key="11">
    <source>
        <dbReference type="ARBA" id="ARBA00023014"/>
    </source>
</evidence>
<dbReference type="UniPathway" id="UPA00375"/>
<dbReference type="InterPro" id="IPR034556">
    <property type="entry name" value="tRNA_wybutosine-synthase"/>
</dbReference>
<evidence type="ECO:0000259" key="17">
    <source>
        <dbReference type="PROSITE" id="PS51918"/>
    </source>
</evidence>
<evidence type="ECO:0000313" key="19">
    <source>
        <dbReference type="Proteomes" id="UP000286097"/>
    </source>
</evidence>
<reference evidence="18 19" key="1">
    <citation type="submission" date="2018-06" db="EMBL/GenBank/DDBJ databases">
        <title>Comparative genomics of downy mildews reveals potential adaptations to biotrophy.</title>
        <authorList>
            <person name="Fletcher K."/>
            <person name="Klosterman S.J."/>
            <person name="Derevnina L."/>
            <person name="Martin F."/>
            <person name="Koike S."/>
            <person name="Reyes Chin-Wo S."/>
            <person name="Mou B."/>
            <person name="Michelmore R."/>
        </authorList>
    </citation>
    <scope>NUCLEOTIDE SEQUENCE [LARGE SCALE GENOMIC DNA]</scope>
    <source>
        <strain evidence="18 19">R13</strain>
    </source>
</reference>
<dbReference type="InterPro" id="IPR029039">
    <property type="entry name" value="Flavoprotein-like_sf"/>
</dbReference>
<evidence type="ECO:0000256" key="6">
    <source>
        <dbReference type="ARBA" id="ARBA00022691"/>
    </source>
</evidence>
<feature type="domain" description="Flavodoxin-like" evidence="16">
    <location>
        <begin position="62"/>
        <end position="214"/>
    </location>
</feature>
<keyword evidence="8" id="KW-0479">Metal-binding</keyword>
<dbReference type="PRINTS" id="PR00369">
    <property type="entry name" value="FLAVODOXIN"/>
</dbReference>
<dbReference type="EC" id="4.1.3.44" evidence="4"/>
<dbReference type="PROSITE" id="PS51918">
    <property type="entry name" value="RADICAL_SAM"/>
    <property type="match status" value="1"/>
</dbReference>
<evidence type="ECO:0000256" key="3">
    <source>
        <dbReference type="ARBA" id="ARBA00010115"/>
    </source>
</evidence>
<dbReference type="InterPro" id="IPR001094">
    <property type="entry name" value="Flavdoxin-like"/>
</dbReference>
<comment type="caution">
    <text evidence="18">The sequence shown here is derived from an EMBL/GenBank/DDBJ whole genome shotgun (WGS) entry which is preliminary data.</text>
</comment>
<feature type="domain" description="Radical SAM core" evidence="17">
    <location>
        <begin position="372"/>
        <end position="615"/>
    </location>
</feature>
<dbReference type="SFLD" id="SFLDF00284">
    <property type="entry name" value="tRNA_wybutosine-synthesizing"/>
    <property type="match status" value="1"/>
</dbReference>
<dbReference type="SUPFAM" id="SSF102114">
    <property type="entry name" value="Radical SAM enzymes"/>
    <property type="match status" value="1"/>
</dbReference>
<dbReference type="InterPro" id="IPR008254">
    <property type="entry name" value="Flavodoxin/NO_synth"/>
</dbReference>
<evidence type="ECO:0000256" key="4">
    <source>
        <dbReference type="ARBA" id="ARBA00012821"/>
    </source>
</evidence>
<comment type="similarity">
    <text evidence="3">Belongs to the TYW1 family.</text>
</comment>
<keyword evidence="7" id="KW-0819">tRNA processing</keyword>
<dbReference type="FunFam" id="3.20.20.70:FF:000196">
    <property type="entry name" value="S-adenosyl-L-methionine-dependent tRNA 4-demethylwyosine synthase"/>
    <property type="match status" value="1"/>
</dbReference>
<evidence type="ECO:0000256" key="7">
    <source>
        <dbReference type="ARBA" id="ARBA00022694"/>
    </source>
</evidence>
<keyword evidence="6" id="KW-0949">S-adenosyl-L-methionine</keyword>
<dbReference type="VEuPathDB" id="FungiDB:DD237_000360"/>
<dbReference type="InterPro" id="IPR007197">
    <property type="entry name" value="rSAM"/>
</dbReference>
<dbReference type="InterPro" id="IPR013785">
    <property type="entry name" value="Aldolase_TIM"/>
</dbReference>
<keyword evidence="12" id="KW-0456">Lyase</keyword>
<proteinExistence type="inferred from homology"/>
<dbReference type="SFLD" id="SFLDG01071">
    <property type="entry name" value="tRNA_wybutosine-synthesizing"/>
    <property type="match status" value="1"/>
</dbReference>
<comment type="pathway">
    <text evidence="2">tRNA modification; wybutosine-tRNA(Phe) biosynthesis.</text>
</comment>
<evidence type="ECO:0000256" key="1">
    <source>
        <dbReference type="ARBA" id="ARBA00001966"/>
    </source>
</evidence>
<accession>A0A3R7XN35</accession>
<dbReference type="GO" id="GO:0046872">
    <property type="term" value="F:metal ion binding"/>
    <property type="evidence" value="ECO:0007669"/>
    <property type="project" value="UniProtKB-KW"/>
</dbReference>
<dbReference type="PANTHER" id="PTHR13930">
    <property type="entry name" value="S-ADENOSYL-L-METHIONINE-DEPENDENT TRNA 4-DEMETHYLWYOSINE SYNTHASE"/>
    <property type="match status" value="1"/>
</dbReference>